<dbReference type="PROSITE" id="PS00018">
    <property type="entry name" value="EF_HAND_1"/>
    <property type="match status" value="4"/>
</dbReference>
<feature type="compositionally biased region" description="Basic and acidic residues" evidence="1">
    <location>
        <begin position="305"/>
        <end position="318"/>
    </location>
</feature>
<evidence type="ECO:0000313" key="5">
    <source>
        <dbReference type="Proteomes" id="UP001501321"/>
    </source>
</evidence>
<evidence type="ECO:0000313" key="4">
    <source>
        <dbReference type="EMBL" id="GAA4503283.1"/>
    </source>
</evidence>
<evidence type="ECO:0000259" key="3">
    <source>
        <dbReference type="PROSITE" id="PS50222"/>
    </source>
</evidence>
<dbReference type="SUPFAM" id="SSF47473">
    <property type="entry name" value="EF-hand"/>
    <property type="match status" value="2"/>
</dbReference>
<dbReference type="InterPro" id="IPR018247">
    <property type="entry name" value="EF_Hand_1_Ca_BS"/>
</dbReference>
<gene>
    <name evidence="4" type="ORF">GCM10023095_29290</name>
</gene>
<sequence>MKRQLTALLVLSVLTGGTLAWAVDQAPATAITPRSPAPFLQADADKDGKLSPAEFATLQQLHQTRMAQREAKLPTFADLDTKKQGYITRDEWRGAMAALWGKGRDGQAPRQGGRDDAFLGGYMLGQIDKDGNGQLDQAEYEALRKLQSDHMALMQQRLAERQAQLPTFEQLDTGKQGYITLDQLRQAHLAMMDDDDMPYGMGRGRGYGPMMDDDDMPYGMGRGRGYGPMMDDDDVPYGIGDCRGYGYGDKARGMGYGPRQGGNQGKGRPNNSLFDQADKDGNGQLSAAEYDTLLKLHQERMSARQAAKGDFKTLDRNGDGFITPDELRGARPAAQN</sequence>
<dbReference type="EMBL" id="BAABFC010000024">
    <property type="protein sequence ID" value="GAA4503283.1"/>
    <property type="molecule type" value="Genomic_DNA"/>
</dbReference>
<feature type="compositionally biased region" description="Gly residues" evidence="1">
    <location>
        <begin position="256"/>
        <end position="265"/>
    </location>
</feature>
<name>A0ABP8QM10_9GAMM</name>
<proteinExistence type="predicted"/>
<dbReference type="PANTHER" id="PTHR10827">
    <property type="entry name" value="RETICULOCALBIN"/>
    <property type="match status" value="1"/>
</dbReference>
<dbReference type="PROSITE" id="PS50222">
    <property type="entry name" value="EF_HAND_2"/>
    <property type="match status" value="3"/>
</dbReference>
<feature type="region of interest" description="Disordered" evidence="1">
    <location>
        <begin position="305"/>
        <end position="336"/>
    </location>
</feature>
<dbReference type="Proteomes" id="UP001501321">
    <property type="component" value="Unassembled WGS sequence"/>
</dbReference>
<evidence type="ECO:0000256" key="1">
    <source>
        <dbReference type="SAM" id="MobiDB-lite"/>
    </source>
</evidence>
<dbReference type="PANTHER" id="PTHR10827:SF85">
    <property type="entry name" value="CALCIUM-BINDING PROTEIN"/>
    <property type="match status" value="1"/>
</dbReference>
<dbReference type="SMART" id="SM00054">
    <property type="entry name" value="EFh"/>
    <property type="match status" value="5"/>
</dbReference>
<accession>A0ABP8QM10</accession>
<dbReference type="RefSeq" id="WP_345014460.1">
    <property type="nucleotide sequence ID" value="NZ_BAABFC010000024.1"/>
</dbReference>
<dbReference type="Pfam" id="PF13202">
    <property type="entry name" value="EF-hand_5"/>
    <property type="match status" value="3"/>
</dbReference>
<feature type="domain" description="EF-hand" evidence="3">
    <location>
        <begin position="273"/>
        <end position="300"/>
    </location>
</feature>
<feature type="signal peptide" evidence="2">
    <location>
        <begin position="1"/>
        <end position="22"/>
    </location>
</feature>
<dbReference type="InterPro" id="IPR011992">
    <property type="entry name" value="EF-hand-dom_pair"/>
</dbReference>
<feature type="domain" description="EF-hand" evidence="3">
    <location>
        <begin position="302"/>
        <end position="336"/>
    </location>
</feature>
<feature type="region of interest" description="Disordered" evidence="1">
    <location>
        <begin position="256"/>
        <end position="283"/>
    </location>
</feature>
<feature type="chain" id="PRO_5045708063" description="EF-hand domain-containing protein" evidence="2">
    <location>
        <begin position="23"/>
        <end position="336"/>
    </location>
</feature>
<keyword evidence="2" id="KW-0732">Signal</keyword>
<protein>
    <recommendedName>
        <fullName evidence="3">EF-hand domain-containing protein</fullName>
    </recommendedName>
</protein>
<feature type="domain" description="EF-hand" evidence="3">
    <location>
        <begin position="76"/>
        <end position="102"/>
    </location>
</feature>
<keyword evidence="5" id="KW-1185">Reference proteome</keyword>
<evidence type="ECO:0000256" key="2">
    <source>
        <dbReference type="SAM" id="SignalP"/>
    </source>
</evidence>
<organism evidence="4 5">
    <name type="scientific">Pseudaeromonas paramecii</name>
    <dbReference type="NCBI Taxonomy" id="2138166"/>
    <lineage>
        <taxon>Bacteria</taxon>
        <taxon>Pseudomonadati</taxon>
        <taxon>Pseudomonadota</taxon>
        <taxon>Gammaproteobacteria</taxon>
        <taxon>Aeromonadales</taxon>
        <taxon>Aeromonadaceae</taxon>
        <taxon>Pseudaeromonas</taxon>
    </lineage>
</organism>
<reference evidence="5" key="1">
    <citation type="journal article" date="2019" name="Int. J. Syst. Evol. Microbiol.">
        <title>The Global Catalogue of Microorganisms (GCM) 10K type strain sequencing project: providing services to taxonomists for standard genome sequencing and annotation.</title>
        <authorList>
            <consortium name="The Broad Institute Genomics Platform"/>
            <consortium name="The Broad Institute Genome Sequencing Center for Infectious Disease"/>
            <person name="Wu L."/>
            <person name="Ma J."/>
        </authorList>
    </citation>
    <scope>NUCLEOTIDE SEQUENCE [LARGE SCALE GENOMIC DNA]</scope>
    <source>
        <strain evidence="5">JCM 32226</strain>
    </source>
</reference>
<comment type="caution">
    <text evidence="4">The sequence shown here is derived from an EMBL/GenBank/DDBJ whole genome shotgun (WGS) entry which is preliminary data.</text>
</comment>
<dbReference type="CDD" id="cd00051">
    <property type="entry name" value="EFh"/>
    <property type="match status" value="1"/>
</dbReference>
<dbReference type="Gene3D" id="1.10.238.10">
    <property type="entry name" value="EF-hand"/>
    <property type="match status" value="3"/>
</dbReference>
<dbReference type="InterPro" id="IPR002048">
    <property type="entry name" value="EF_hand_dom"/>
</dbReference>